<dbReference type="InParanoid" id="A0A0Q3JNK2"/>
<name>A0A0Q3JNK2_BRADI</name>
<dbReference type="AlphaFoldDB" id="A0A0Q3JNK2"/>
<evidence type="ECO:0000313" key="2">
    <source>
        <dbReference type="EMBL" id="KQK13556.1"/>
    </source>
</evidence>
<feature type="transmembrane region" description="Helical" evidence="1">
    <location>
        <begin position="12"/>
        <end position="33"/>
    </location>
</feature>
<keyword evidence="1" id="KW-0472">Membrane</keyword>
<keyword evidence="1" id="KW-1133">Transmembrane helix</keyword>
<evidence type="ECO:0000313" key="3">
    <source>
        <dbReference type="EnsemblPlants" id="KQK13556"/>
    </source>
</evidence>
<reference evidence="2 3" key="1">
    <citation type="journal article" date="2010" name="Nature">
        <title>Genome sequencing and analysis of the model grass Brachypodium distachyon.</title>
        <authorList>
            <consortium name="International Brachypodium Initiative"/>
        </authorList>
    </citation>
    <scope>NUCLEOTIDE SEQUENCE [LARGE SCALE GENOMIC DNA]</scope>
    <source>
        <strain evidence="2 3">Bd21</strain>
    </source>
</reference>
<organism evidence="2">
    <name type="scientific">Brachypodium distachyon</name>
    <name type="common">Purple false brome</name>
    <name type="synonym">Trachynia distachya</name>
    <dbReference type="NCBI Taxonomy" id="15368"/>
    <lineage>
        <taxon>Eukaryota</taxon>
        <taxon>Viridiplantae</taxon>
        <taxon>Streptophyta</taxon>
        <taxon>Embryophyta</taxon>
        <taxon>Tracheophyta</taxon>
        <taxon>Spermatophyta</taxon>
        <taxon>Magnoliopsida</taxon>
        <taxon>Liliopsida</taxon>
        <taxon>Poales</taxon>
        <taxon>Poaceae</taxon>
        <taxon>BOP clade</taxon>
        <taxon>Pooideae</taxon>
        <taxon>Stipodae</taxon>
        <taxon>Brachypodieae</taxon>
        <taxon>Brachypodium</taxon>
    </lineage>
</organism>
<proteinExistence type="predicted"/>
<protein>
    <submittedName>
        <fullName evidence="2 3">Uncharacterized protein</fullName>
    </submittedName>
</protein>
<reference evidence="3" key="3">
    <citation type="submission" date="2018-08" db="UniProtKB">
        <authorList>
            <consortium name="EnsemblPlants"/>
        </authorList>
    </citation>
    <scope>IDENTIFICATION</scope>
    <source>
        <strain evidence="3">cv. Bd21</strain>
    </source>
</reference>
<accession>A0A0Q3JNK2</accession>
<dbReference type="Proteomes" id="UP000008810">
    <property type="component" value="Chromosome 1"/>
</dbReference>
<keyword evidence="1" id="KW-0812">Transmembrane</keyword>
<evidence type="ECO:0000256" key="1">
    <source>
        <dbReference type="SAM" id="Phobius"/>
    </source>
</evidence>
<dbReference type="EMBL" id="CM000880">
    <property type="protein sequence ID" value="KQK13556.1"/>
    <property type="molecule type" value="Genomic_DNA"/>
</dbReference>
<dbReference type="Gramene" id="KQK13556">
    <property type="protein sequence ID" value="KQK13556"/>
    <property type="gene ID" value="BRADI_1g10945v3"/>
</dbReference>
<sequence>MALDFFCLNTLLFLSFHKCHTIIAAIIVFFFLVSDFGPETMRHHQDLTMKLDAATAISRGHLSTVACHSSSAKEHPEIDVQLPLGLGRKTSRQHCEANLCR</sequence>
<dbReference type="OrthoDB" id="4062651at2759"/>
<dbReference type="EnsemblPlants" id="KQK13556">
    <property type="protein sequence ID" value="KQK13556"/>
    <property type="gene ID" value="BRADI_1g10945v3"/>
</dbReference>
<evidence type="ECO:0000313" key="4">
    <source>
        <dbReference type="Proteomes" id="UP000008810"/>
    </source>
</evidence>
<keyword evidence="4" id="KW-1185">Reference proteome</keyword>
<reference evidence="2" key="2">
    <citation type="submission" date="2017-06" db="EMBL/GenBank/DDBJ databases">
        <title>WGS assembly of Brachypodium distachyon.</title>
        <authorList>
            <consortium name="The International Brachypodium Initiative"/>
            <person name="Lucas S."/>
            <person name="Harmon-Smith M."/>
            <person name="Lail K."/>
            <person name="Tice H."/>
            <person name="Grimwood J."/>
            <person name="Bruce D."/>
            <person name="Barry K."/>
            <person name="Shu S."/>
            <person name="Lindquist E."/>
            <person name="Wang M."/>
            <person name="Pitluck S."/>
            <person name="Vogel J.P."/>
            <person name="Garvin D.F."/>
            <person name="Mockler T.C."/>
            <person name="Schmutz J."/>
            <person name="Rokhsar D."/>
            <person name="Bevan M.W."/>
        </authorList>
    </citation>
    <scope>NUCLEOTIDE SEQUENCE</scope>
    <source>
        <strain evidence="2">Bd21</strain>
    </source>
</reference>
<gene>
    <name evidence="2" type="ORF">BRADI_1g10945v3</name>
</gene>